<comment type="caution">
    <text evidence="2">The sequence shown here is derived from an EMBL/GenBank/DDBJ whole genome shotgun (WGS) entry which is preliminary data.</text>
</comment>
<evidence type="ECO:0000313" key="2">
    <source>
        <dbReference type="EMBL" id="MDP2564389.1"/>
    </source>
</evidence>
<protein>
    <submittedName>
        <fullName evidence="2">Uncharacterized protein</fullName>
    </submittedName>
</protein>
<name>A0ABT9FCI6_9GAMM</name>
<gene>
    <name evidence="2" type="ORF">Q8W34_07065</name>
</gene>
<dbReference type="RefSeq" id="WP_305471666.1">
    <property type="nucleotide sequence ID" value="NZ_JAUYVT010000004.1"/>
</dbReference>
<evidence type="ECO:0000313" key="3">
    <source>
        <dbReference type="Proteomes" id="UP001177212"/>
    </source>
</evidence>
<dbReference type="EMBL" id="JAUYVT010000004">
    <property type="protein sequence ID" value="MDP2564389.1"/>
    <property type="molecule type" value="Genomic_DNA"/>
</dbReference>
<feature type="chain" id="PRO_5046627773" evidence="1">
    <location>
        <begin position="22"/>
        <end position="115"/>
    </location>
</feature>
<proteinExistence type="predicted"/>
<dbReference type="Proteomes" id="UP001177212">
    <property type="component" value="Unassembled WGS sequence"/>
</dbReference>
<feature type="signal peptide" evidence="1">
    <location>
        <begin position="1"/>
        <end position="21"/>
    </location>
</feature>
<organism evidence="2 3">
    <name type="scientific">Pseudoalteromonas marina</name>
    <dbReference type="NCBI Taxonomy" id="267375"/>
    <lineage>
        <taxon>Bacteria</taxon>
        <taxon>Pseudomonadati</taxon>
        <taxon>Pseudomonadota</taxon>
        <taxon>Gammaproteobacteria</taxon>
        <taxon>Alteromonadales</taxon>
        <taxon>Pseudoalteromonadaceae</taxon>
        <taxon>Pseudoalteromonas</taxon>
    </lineage>
</organism>
<sequence length="115" mass="13046">MKRLKLILLTTLALLSHNSAANVNEDTPAGFVPVRFDNYKPGNDGVFMFCDAPSPNKESCRDIMIRGSGSIKTEYQAGKWRTADEYVKYKINNKVKFIDFDITSQGVYLIYKKVD</sequence>
<reference evidence="2" key="1">
    <citation type="submission" date="2023-07" db="EMBL/GenBank/DDBJ databases">
        <title>Genome content predicts the carbon catabolic preferences of heterotrophic bacteria.</title>
        <authorList>
            <person name="Gralka M."/>
        </authorList>
    </citation>
    <scope>NUCLEOTIDE SEQUENCE</scope>
    <source>
        <strain evidence="2">4G09</strain>
    </source>
</reference>
<keyword evidence="3" id="KW-1185">Reference proteome</keyword>
<keyword evidence="1" id="KW-0732">Signal</keyword>
<accession>A0ABT9FCI6</accession>
<evidence type="ECO:0000256" key="1">
    <source>
        <dbReference type="SAM" id="SignalP"/>
    </source>
</evidence>